<evidence type="ECO:0000256" key="8">
    <source>
        <dbReference type="ARBA" id="ARBA00023128"/>
    </source>
</evidence>
<protein>
    <submittedName>
        <fullName evidence="14">Small calcium-binding mitochondrial carrier</fullName>
    </submittedName>
</protein>
<dbReference type="SUPFAM" id="SSF103506">
    <property type="entry name" value="Mitochondrial carrier"/>
    <property type="match status" value="1"/>
</dbReference>
<evidence type="ECO:0000256" key="7">
    <source>
        <dbReference type="ARBA" id="ARBA00022989"/>
    </source>
</evidence>
<feature type="compositionally biased region" description="Low complexity" evidence="12">
    <location>
        <begin position="400"/>
        <end position="434"/>
    </location>
</feature>
<dbReference type="FunFam" id="1.50.40.10:FF:000003">
    <property type="entry name" value="Putative calcium-binding mitochondrial carrier protein scamc-2"/>
    <property type="match status" value="1"/>
</dbReference>
<comment type="similarity">
    <text evidence="2 11">Belongs to the mitochondrial carrier (TC 2.A.29) family.</text>
</comment>
<evidence type="ECO:0000256" key="3">
    <source>
        <dbReference type="ARBA" id="ARBA00022448"/>
    </source>
</evidence>
<dbReference type="VEuPathDB" id="VectorBase:CQUJHB015240"/>
<keyword evidence="5" id="KW-0677">Repeat</keyword>
<feature type="transmembrane region" description="Helical" evidence="13">
    <location>
        <begin position="283"/>
        <end position="307"/>
    </location>
</feature>
<feature type="transmembrane region" description="Helical" evidence="13">
    <location>
        <begin position="240"/>
        <end position="262"/>
    </location>
</feature>
<evidence type="ECO:0000256" key="13">
    <source>
        <dbReference type="SAM" id="Phobius"/>
    </source>
</evidence>
<dbReference type="AlphaFoldDB" id="B0WKZ5"/>
<keyword evidence="3 11" id="KW-0813">Transport</keyword>
<dbReference type="GO" id="GO:0005743">
    <property type="term" value="C:mitochondrial inner membrane"/>
    <property type="evidence" value="ECO:0007669"/>
    <property type="project" value="UniProtKB-SubCell"/>
</dbReference>
<dbReference type="InParanoid" id="B0WKZ5"/>
<dbReference type="EMBL" id="DS231978">
    <property type="protein sequence ID" value="EDS30135.1"/>
    <property type="molecule type" value="Genomic_DNA"/>
</dbReference>
<evidence type="ECO:0000256" key="2">
    <source>
        <dbReference type="ARBA" id="ARBA00006375"/>
    </source>
</evidence>
<dbReference type="PROSITE" id="PS50920">
    <property type="entry name" value="SOLCAR"/>
    <property type="match status" value="2"/>
</dbReference>
<feature type="repeat" description="Solcar" evidence="10">
    <location>
        <begin position="143"/>
        <end position="228"/>
    </location>
</feature>
<feature type="compositionally biased region" description="Pro residues" evidence="12">
    <location>
        <begin position="361"/>
        <end position="372"/>
    </location>
</feature>
<dbReference type="Pfam" id="PF00153">
    <property type="entry name" value="Mito_carr"/>
    <property type="match status" value="3"/>
</dbReference>
<keyword evidence="9 10" id="KW-0472">Membrane</keyword>
<gene>
    <name evidence="14" type="ORF">CpipJ_CPIJ007454</name>
</gene>
<keyword evidence="4 10" id="KW-0812">Transmembrane</keyword>
<organism>
    <name type="scientific">Culex quinquefasciatus</name>
    <name type="common">Southern house mosquito</name>
    <name type="synonym">Culex pungens</name>
    <dbReference type="NCBI Taxonomy" id="7176"/>
    <lineage>
        <taxon>Eukaryota</taxon>
        <taxon>Metazoa</taxon>
        <taxon>Ecdysozoa</taxon>
        <taxon>Arthropoda</taxon>
        <taxon>Hexapoda</taxon>
        <taxon>Insecta</taxon>
        <taxon>Pterygota</taxon>
        <taxon>Neoptera</taxon>
        <taxon>Endopterygota</taxon>
        <taxon>Diptera</taxon>
        <taxon>Nematocera</taxon>
        <taxon>Culicoidea</taxon>
        <taxon>Culicidae</taxon>
        <taxon>Culicinae</taxon>
        <taxon>Culicini</taxon>
        <taxon>Culex</taxon>
        <taxon>Culex</taxon>
    </lineage>
</organism>
<evidence type="ECO:0000313" key="14">
    <source>
        <dbReference type="EMBL" id="EDS30135.1"/>
    </source>
</evidence>
<evidence type="ECO:0000256" key="6">
    <source>
        <dbReference type="ARBA" id="ARBA00022792"/>
    </source>
</evidence>
<feature type="repeat" description="Solcar" evidence="10">
    <location>
        <begin position="51"/>
        <end position="134"/>
    </location>
</feature>
<keyword evidence="6" id="KW-0999">Mitochondrion inner membrane</keyword>
<dbReference type="HOGENOM" id="CLU_2419294_0_0_1"/>
<evidence type="ECO:0000256" key="12">
    <source>
        <dbReference type="SAM" id="MobiDB-lite"/>
    </source>
</evidence>
<keyword evidence="8" id="KW-0496">Mitochondrion</keyword>
<evidence type="ECO:0000256" key="9">
    <source>
        <dbReference type="ARBA" id="ARBA00023136"/>
    </source>
</evidence>
<proteinExistence type="inferred from homology"/>
<evidence type="ECO:0000256" key="10">
    <source>
        <dbReference type="PROSITE-ProRule" id="PRU00282"/>
    </source>
</evidence>
<dbReference type="InterPro" id="IPR018108">
    <property type="entry name" value="MCP_transmembrane"/>
</dbReference>
<feature type="transmembrane region" description="Helical" evidence="13">
    <location>
        <begin position="327"/>
        <end position="346"/>
    </location>
</feature>
<feature type="region of interest" description="Disordered" evidence="12">
    <location>
        <begin position="352"/>
        <end position="375"/>
    </location>
</feature>
<sequence length="434" mass="46820">MARDDGENPFDVATGTNCDYILKYFIHFQYLDIGEDLNVPDDFTQSEMQSGMWWRHLAAGGFAGAVSRTCTAPLDRLKVFLQVQASKQRISDCLQYMLKEGGVRSLWRGNFINVLKIAPESAIKFAAYEQVKRLIRGSDKRQLTIYERFVAGACAGGVSQTAIYPLEVLKTRLALRKTGQYSSILDAATKIYRREGLRSFYRGYIPNMLGIIPYAGIDLAVYETLKKKYLSHHETEQPSFWLLLACGSASSTLGQVCSYPLALVRTRLQAQGASYFFELGKRIGPSVVVVVAVGAAVGGFTITTVGGQFTMMGGCCGPLEEIIRMKHFAVTVIFAIVAVLVMVEGYRWGPHGPGRHQPGSGGPPSPPPPPQPINATEIWNHLRELITAAIKDAIAGSGSGSNSTSNAGSSNSSSSGSSSSNSTDGSSSNSTSGN</sequence>
<dbReference type="STRING" id="7176.B0WKZ5"/>
<dbReference type="InterPro" id="IPR023395">
    <property type="entry name" value="MCP_dom_sf"/>
</dbReference>
<evidence type="ECO:0000256" key="1">
    <source>
        <dbReference type="ARBA" id="ARBA00004448"/>
    </source>
</evidence>
<dbReference type="PhylomeDB" id="B0WKZ5"/>
<evidence type="ECO:0000256" key="5">
    <source>
        <dbReference type="ARBA" id="ARBA00022737"/>
    </source>
</evidence>
<dbReference type="InterPro" id="IPR002067">
    <property type="entry name" value="MCP"/>
</dbReference>
<dbReference type="VEuPathDB" id="VectorBase:CPIJ005941"/>
<reference evidence="14" key="1">
    <citation type="submission" date="2007-03" db="EMBL/GenBank/DDBJ databases">
        <title>Annotation of Culex pipiens quinquefasciatus.</title>
        <authorList>
            <consortium name="The Broad Institute Genome Sequencing Platform"/>
            <person name="Atkinson P.W."/>
            <person name="Hemingway J."/>
            <person name="Christensen B.M."/>
            <person name="Higgs S."/>
            <person name="Kodira C."/>
            <person name="Hannick L."/>
            <person name="Megy K."/>
            <person name="O'Leary S."/>
            <person name="Pearson M."/>
            <person name="Haas B.J."/>
            <person name="Mauceli E."/>
            <person name="Wortman J.R."/>
            <person name="Lee N.H."/>
            <person name="Guigo R."/>
            <person name="Stanke M."/>
            <person name="Alvarado L."/>
            <person name="Amedeo P."/>
            <person name="Antoine C.H."/>
            <person name="Arensburger P."/>
            <person name="Bidwell S.L."/>
            <person name="Crawford M."/>
            <person name="Camaro F."/>
            <person name="Devon K."/>
            <person name="Engels R."/>
            <person name="Hammond M."/>
            <person name="Howarth C."/>
            <person name="Koehrsen M."/>
            <person name="Lawson D."/>
            <person name="Montgomery P."/>
            <person name="Nene V."/>
            <person name="Nusbaum C."/>
            <person name="Puiu D."/>
            <person name="Romero-Severson J."/>
            <person name="Severson D.W."/>
            <person name="Shumway M."/>
            <person name="Sisk P."/>
            <person name="Stolte C."/>
            <person name="Zeng Q."/>
            <person name="Eisenstadt E."/>
            <person name="Fraser-Liggett C."/>
            <person name="Strausberg R."/>
            <person name="Galagan J."/>
            <person name="Birren B."/>
            <person name="Collins F.H."/>
        </authorList>
    </citation>
    <scope>NUCLEOTIDE SEQUENCE [LARGE SCALE GENOMIC DNA]</scope>
    <source>
        <strain evidence="14">JHB</strain>
    </source>
</reference>
<keyword evidence="7 13" id="KW-1133">Transmembrane helix</keyword>
<comment type="subcellular location">
    <subcellularLocation>
        <location evidence="1">Mitochondrion inner membrane</location>
        <topology evidence="1">Multi-pass membrane protein</topology>
    </subcellularLocation>
</comment>
<feature type="transmembrane region" description="Helical" evidence="13">
    <location>
        <begin position="200"/>
        <end position="220"/>
    </location>
</feature>
<accession>B0WKZ5</accession>
<evidence type="ECO:0000256" key="11">
    <source>
        <dbReference type="RuleBase" id="RU000488"/>
    </source>
</evidence>
<name>B0WKZ5_CULQU</name>
<evidence type="ECO:0000256" key="4">
    <source>
        <dbReference type="ARBA" id="ARBA00022692"/>
    </source>
</evidence>
<dbReference type="PANTHER" id="PTHR24089">
    <property type="entry name" value="SOLUTE CARRIER FAMILY 25"/>
    <property type="match status" value="1"/>
</dbReference>
<dbReference type="Gene3D" id="1.50.40.10">
    <property type="entry name" value="Mitochondrial carrier domain"/>
    <property type="match status" value="1"/>
</dbReference>
<dbReference type="PRINTS" id="PR00926">
    <property type="entry name" value="MITOCARRIER"/>
</dbReference>
<dbReference type="GO" id="GO:0055085">
    <property type="term" value="P:transmembrane transport"/>
    <property type="evidence" value="ECO:0007669"/>
    <property type="project" value="InterPro"/>
</dbReference>
<dbReference type="KEGG" id="cqu:CpipJ_CPIJ007454"/>
<feature type="region of interest" description="Disordered" evidence="12">
    <location>
        <begin position="396"/>
        <end position="434"/>
    </location>
</feature>
<dbReference type="OrthoDB" id="270584at2759"/>